<dbReference type="PROSITE" id="PS51257">
    <property type="entry name" value="PROKAR_LIPOPROTEIN"/>
    <property type="match status" value="1"/>
</dbReference>
<proteinExistence type="predicted"/>
<comment type="caution">
    <text evidence="2">The sequence shown here is derived from an EMBL/GenBank/DDBJ whole genome shotgun (WGS) entry which is preliminary data.</text>
</comment>
<dbReference type="InterPro" id="IPR000033">
    <property type="entry name" value="LDLR_classB_rpt"/>
</dbReference>
<dbReference type="RefSeq" id="WP_395439025.1">
    <property type="nucleotide sequence ID" value="NZ_JBAWKC010000005.1"/>
</dbReference>
<dbReference type="InterPro" id="IPR015943">
    <property type="entry name" value="WD40/YVTN_repeat-like_dom_sf"/>
</dbReference>
<dbReference type="InterPro" id="IPR011044">
    <property type="entry name" value="Quino_amine_DH_bsu"/>
</dbReference>
<keyword evidence="3" id="KW-1185">Reference proteome</keyword>
<reference evidence="2 3" key="1">
    <citation type="submission" date="2024-02" db="EMBL/GenBank/DDBJ databases">
        <title>A Gaetbulibacter species isolated from tidal flats and genomic insights of their niches.</title>
        <authorList>
            <person name="Ye Y."/>
        </authorList>
    </citation>
    <scope>NUCLEOTIDE SEQUENCE [LARGE SCALE GENOMIC DNA]</scope>
    <source>
        <strain evidence="2 3">KEM-8</strain>
    </source>
</reference>
<dbReference type="PANTHER" id="PTHR40274:SF4">
    <property type="entry name" value="BLL1406 PROTEIN"/>
    <property type="match status" value="1"/>
</dbReference>
<feature type="signal peptide" evidence="1">
    <location>
        <begin position="1"/>
        <end position="18"/>
    </location>
</feature>
<evidence type="ECO:0000256" key="1">
    <source>
        <dbReference type="SAM" id="SignalP"/>
    </source>
</evidence>
<organism evidence="2 3">
    <name type="scientific">Gaetbulibacter aquiaggeris</name>
    <dbReference type="NCBI Taxonomy" id="1735373"/>
    <lineage>
        <taxon>Bacteria</taxon>
        <taxon>Pseudomonadati</taxon>
        <taxon>Bacteroidota</taxon>
        <taxon>Flavobacteriia</taxon>
        <taxon>Flavobacteriales</taxon>
        <taxon>Flavobacteriaceae</taxon>
        <taxon>Gaetbulibacter</taxon>
    </lineage>
</organism>
<dbReference type="PANTHER" id="PTHR40274">
    <property type="entry name" value="VIRGINIAMYCIN B LYASE"/>
    <property type="match status" value="1"/>
</dbReference>
<dbReference type="InterPro" id="IPR011042">
    <property type="entry name" value="6-blade_b-propeller_TolB-like"/>
</dbReference>
<evidence type="ECO:0000313" key="2">
    <source>
        <dbReference type="EMBL" id="MFH6769798.1"/>
    </source>
</evidence>
<protein>
    <recommendedName>
        <fullName evidence="4">SMP-30/Gluconolactonase/LRE-like region domain-containing protein</fullName>
    </recommendedName>
</protein>
<gene>
    <name evidence="2" type="ORF">V8G56_13685</name>
</gene>
<evidence type="ECO:0000313" key="3">
    <source>
        <dbReference type="Proteomes" id="UP001610104"/>
    </source>
</evidence>
<name>A0ABW7MVI0_9FLAO</name>
<sequence length="593" mass="62995">MKTIFKFTLLFVILFAFSCSTDKTLESEINLEAVSAKSQKGENSVLKVLAKGAALHGANGIDIGPDGNLYVASVNGQDISVINKNDGKIIKRFGPGNGVLGPDDLVFNPDGQSLYWTDILTGFVGRMDLDGNQLGYQFVAPGVNPITFSSDGRLFVGLDFLGDGLYELDPDLIEPPRHIIASTAANPYPLGFLNAFDFGTDGRLYGPLFAAGLVISVNVGNSGDPVSTDPFGDGTVQILAGGFKNPASAKFGPDGLLYVLDQSGEVFKINTLTGEKTLFTALQPGLDNMVFDEDGTLYMTNNDEGWVAEILKSGQARIISKGGMIQPQGLAVLSGPNNKDIVYAADLFLLRQFDGNSGQQLNDYKGYLVPIQPEVGVASLILPMNVSADGVNLIISSWFSSAVQVWNPDPLIGVIENYPIGTLEVPGSPMDAIRFKNGIIVSEANRGELIWASDQSLIATLVEPSGLATDGETLWVADRSTGEIYKLDYDGTNLTAPVSVASGLQNPEGLAFEKDGSLVVVESGASRLSRIDLSKEAGKNVTTLVENLELSGPGLEIPSTWFFDGVAVGSSGDIYISGGGKNVIYRVPQNKVR</sequence>
<dbReference type="SUPFAM" id="SSF63829">
    <property type="entry name" value="Calcium-dependent phosphotriesterase"/>
    <property type="match status" value="1"/>
</dbReference>
<dbReference type="SUPFAM" id="SSF50969">
    <property type="entry name" value="YVTN repeat-like/Quinoprotein amine dehydrogenase"/>
    <property type="match status" value="1"/>
</dbReference>
<keyword evidence="1" id="KW-0732">Signal</keyword>
<dbReference type="Gene3D" id="2.130.10.10">
    <property type="entry name" value="YVTN repeat-like/Quinoprotein amine dehydrogenase"/>
    <property type="match status" value="1"/>
</dbReference>
<dbReference type="InterPro" id="IPR051344">
    <property type="entry name" value="Vgb"/>
</dbReference>
<dbReference type="Proteomes" id="UP001610104">
    <property type="component" value="Unassembled WGS sequence"/>
</dbReference>
<dbReference type="SMART" id="SM00135">
    <property type="entry name" value="LY"/>
    <property type="match status" value="3"/>
</dbReference>
<dbReference type="Gene3D" id="2.120.10.30">
    <property type="entry name" value="TolB, C-terminal domain"/>
    <property type="match status" value="2"/>
</dbReference>
<dbReference type="EMBL" id="JBAWKC010000005">
    <property type="protein sequence ID" value="MFH6769798.1"/>
    <property type="molecule type" value="Genomic_DNA"/>
</dbReference>
<dbReference type="SUPFAM" id="SSF101898">
    <property type="entry name" value="NHL repeat"/>
    <property type="match status" value="1"/>
</dbReference>
<accession>A0ABW7MVI0</accession>
<feature type="chain" id="PRO_5045656027" description="SMP-30/Gluconolactonase/LRE-like region domain-containing protein" evidence="1">
    <location>
        <begin position="19"/>
        <end position="593"/>
    </location>
</feature>
<evidence type="ECO:0008006" key="4">
    <source>
        <dbReference type="Google" id="ProtNLM"/>
    </source>
</evidence>